<dbReference type="PANTHER" id="PTHR19890:SF10">
    <property type="entry name" value="FIBROBLAST GROWTH FACTOR RECEPTOR-LIKE 1"/>
    <property type="match status" value="1"/>
</dbReference>
<dbReference type="SUPFAM" id="SSF48726">
    <property type="entry name" value="Immunoglobulin"/>
    <property type="match status" value="3"/>
</dbReference>
<feature type="domain" description="Ig-like" evidence="4">
    <location>
        <begin position="148"/>
        <end position="231"/>
    </location>
</feature>
<name>A0ABP1QYX3_9HEXA</name>
<keyword evidence="6" id="KW-1185">Reference proteome</keyword>
<feature type="compositionally biased region" description="Low complexity" evidence="1">
    <location>
        <begin position="427"/>
        <end position="438"/>
    </location>
</feature>
<sequence>MTMERSVQFSVAILILSVVSSSTFAGSVRGSSKMLNREIKPLQVISAGQEFRIACPVDIEPSIGIGWLKDGELITNSWPRFRITSKTLRIRSVIPRDSGVYECKGSNGFGSQIARTRLVVADDKTAFTENPDIRITGDSLANFPHVSPTFTPHTLEQAGPVHLTSGDTIRFRCEIQGDPPAKLTWVKDGKAVNDKMWRWSSWTLILNKLTAEDSGTYTCKAANSFGKAEISIHLHVTEMIEKRKPELAVGYPNNTTVLAGHEAVMECIVKAGRSSIPPHIKWLKRVPKDMKINEHALKYKHRLLHVENQHVLVIQETEDDTIRVNETQKNGTITSRLIFSKAEPGLHDGVYICLATNSVGYIFRDAKLTVLAEIMDNSPSVLPFPIVVLGMSTAVSVLVIAAACGLRRHQKSQLVKQTQSLNPRKLSSPSINSSSAASFHRHSGHNNQNQLSFEPRFLPSLHSASLADIICHQKCGMPQPTIEIAMSRCSCCGDQSSEVSAARTYEQCFNESFITSSSHSHSNYCGHWT</sequence>
<dbReference type="Gene3D" id="2.60.40.10">
    <property type="entry name" value="Immunoglobulins"/>
    <property type="match status" value="3"/>
</dbReference>
<evidence type="ECO:0000313" key="6">
    <source>
        <dbReference type="Proteomes" id="UP001642540"/>
    </source>
</evidence>
<feature type="signal peptide" evidence="3">
    <location>
        <begin position="1"/>
        <end position="25"/>
    </location>
</feature>
<dbReference type="SMART" id="SM00409">
    <property type="entry name" value="IG"/>
    <property type="match status" value="3"/>
</dbReference>
<keyword evidence="3" id="KW-0732">Signal</keyword>
<protein>
    <recommendedName>
        <fullName evidence="4">Ig-like domain-containing protein</fullName>
    </recommendedName>
</protein>
<evidence type="ECO:0000259" key="4">
    <source>
        <dbReference type="PROSITE" id="PS50835"/>
    </source>
</evidence>
<dbReference type="InterPro" id="IPR036179">
    <property type="entry name" value="Ig-like_dom_sf"/>
</dbReference>
<dbReference type="InterPro" id="IPR007110">
    <property type="entry name" value="Ig-like_dom"/>
</dbReference>
<keyword evidence="2" id="KW-0812">Transmembrane</keyword>
<feature type="chain" id="PRO_5046965402" description="Ig-like domain-containing protein" evidence="3">
    <location>
        <begin position="26"/>
        <end position="529"/>
    </location>
</feature>
<gene>
    <name evidence="5" type="ORF">ODALV1_LOCUS16634</name>
</gene>
<dbReference type="InterPro" id="IPR003598">
    <property type="entry name" value="Ig_sub2"/>
</dbReference>
<dbReference type="InterPro" id="IPR013783">
    <property type="entry name" value="Ig-like_fold"/>
</dbReference>
<proteinExistence type="predicted"/>
<dbReference type="InterPro" id="IPR003599">
    <property type="entry name" value="Ig_sub"/>
</dbReference>
<dbReference type="EMBL" id="CAXLJM020000051">
    <property type="protein sequence ID" value="CAL8114860.1"/>
    <property type="molecule type" value="Genomic_DNA"/>
</dbReference>
<feature type="transmembrane region" description="Helical" evidence="2">
    <location>
        <begin position="382"/>
        <end position="406"/>
    </location>
</feature>
<evidence type="ECO:0000256" key="2">
    <source>
        <dbReference type="SAM" id="Phobius"/>
    </source>
</evidence>
<evidence type="ECO:0000256" key="1">
    <source>
        <dbReference type="SAM" id="MobiDB-lite"/>
    </source>
</evidence>
<reference evidence="5 6" key="1">
    <citation type="submission" date="2024-08" db="EMBL/GenBank/DDBJ databases">
        <authorList>
            <person name="Cucini C."/>
            <person name="Frati F."/>
        </authorList>
    </citation>
    <scope>NUCLEOTIDE SEQUENCE [LARGE SCALE GENOMIC DNA]</scope>
</reference>
<dbReference type="InterPro" id="IPR052615">
    <property type="entry name" value="FGFRL"/>
</dbReference>
<keyword evidence="2" id="KW-1133">Transmembrane helix</keyword>
<keyword evidence="2" id="KW-0472">Membrane</keyword>
<dbReference type="PROSITE" id="PS50835">
    <property type="entry name" value="IG_LIKE"/>
    <property type="match status" value="3"/>
</dbReference>
<dbReference type="SMART" id="SM00408">
    <property type="entry name" value="IGc2"/>
    <property type="match status" value="3"/>
</dbReference>
<feature type="region of interest" description="Disordered" evidence="1">
    <location>
        <begin position="415"/>
        <end position="447"/>
    </location>
</feature>
<accession>A0ABP1QYX3</accession>
<evidence type="ECO:0000313" key="5">
    <source>
        <dbReference type="EMBL" id="CAL8114860.1"/>
    </source>
</evidence>
<feature type="domain" description="Ig-like" evidence="4">
    <location>
        <begin position="245"/>
        <end position="369"/>
    </location>
</feature>
<dbReference type="PANTHER" id="PTHR19890">
    <property type="entry name" value="FIBROBLAST GROWTH FACTOR RECEPTOR"/>
    <property type="match status" value="1"/>
</dbReference>
<evidence type="ECO:0000256" key="3">
    <source>
        <dbReference type="SAM" id="SignalP"/>
    </source>
</evidence>
<comment type="caution">
    <text evidence="5">The sequence shown here is derived from an EMBL/GenBank/DDBJ whole genome shotgun (WGS) entry which is preliminary data.</text>
</comment>
<feature type="domain" description="Ig-like" evidence="4">
    <location>
        <begin position="48"/>
        <end position="121"/>
    </location>
</feature>
<dbReference type="Proteomes" id="UP001642540">
    <property type="component" value="Unassembled WGS sequence"/>
</dbReference>
<dbReference type="Pfam" id="PF07679">
    <property type="entry name" value="I-set"/>
    <property type="match status" value="2"/>
</dbReference>
<dbReference type="InterPro" id="IPR013098">
    <property type="entry name" value="Ig_I-set"/>
</dbReference>
<organism evidence="5 6">
    <name type="scientific">Orchesella dallaii</name>
    <dbReference type="NCBI Taxonomy" id="48710"/>
    <lineage>
        <taxon>Eukaryota</taxon>
        <taxon>Metazoa</taxon>
        <taxon>Ecdysozoa</taxon>
        <taxon>Arthropoda</taxon>
        <taxon>Hexapoda</taxon>
        <taxon>Collembola</taxon>
        <taxon>Entomobryomorpha</taxon>
        <taxon>Entomobryoidea</taxon>
        <taxon>Orchesellidae</taxon>
        <taxon>Orchesellinae</taxon>
        <taxon>Orchesella</taxon>
    </lineage>
</organism>